<accession>A0AAD7DS21</accession>
<feature type="non-terminal residue" evidence="1">
    <location>
        <position position="1"/>
    </location>
</feature>
<dbReference type="AlphaFoldDB" id="A0AAD7DS21"/>
<feature type="non-terminal residue" evidence="1">
    <location>
        <position position="68"/>
    </location>
</feature>
<comment type="caution">
    <text evidence="1">The sequence shown here is derived from an EMBL/GenBank/DDBJ whole genome shotgun (WGS) entry which is preliminary data.</text>
</comment>
<organism evidence="1 2">
    <name type="scientific">Mycena metata</name>
    <dbReference type="NCBI Taxonomy" id="1033252"/>
    <lineage>
        <taxon>Eukaryota</taxon>
        <taxon>Fungi</taxon>
        <taxon>Dikarya</taxon>
        <taxon>Basidiomycota</taxon>
        <taxon>Agaricomycotina</taxon>
        <taxon>Agaricomycetes</taxon>
        <taxon>Agaricomycetidae</taxon>
        <taxon>Agaricales</taxon>
        <taxon>Marasmiineae</taxon>
        <taxon>Mycenaceae</taxon>
        <taxon>Mycena</taxon>
    </lineage>
</organism>
<sequence length="68" mass="7481">IIHPGAGHDPYWDMPQLISQTKGTINIFEAKYPDGRAVFDFDCSSAYKAFAVDALVAHKMNRSPGGKQ</sequence>
<name>A0AAD7DS21_9AGAR</name>
<protein>
    <submittedName>
        <fullName evidence="1">Uncharacterized protein</fullName>
    </submittedName>
</protein>
<evidence type="ECO:0000313" key="1">
    <source>
        <dbReference type="EMBL" id="KAJ7696414.1"/>
    </source>
</evidence>
<dbReference type="Proteomes" id="UP001215598">
    <property type="component" value="Unassembled WGS sequence"/>
</dbReference>
<keyword evidence="2" id="KW-1185">Reference proteome</keyword>
<reference evidence="1" key="1">
    <citation type="submission" date="2023-03" db="EMBL/GenBank/DDBJ databases">
        <title>Massive genome expansion in bonnet fungi (Mycena s.s.) driven by repeated elements and novel gene families across ecological guilds.</title>
        <authorList>
            <consortium name="Lawrence Berkeley National Laboratory"/>
            <person name="Harder C.B."/>
            <person name="Miyauchi S."/>
            <person name="Viragh M."/>
            <person name="Kuo A."/>
            <person name="Thoen E."/>
            <person name="Andreopoulos B."/>
            <person name="Lu D."/>
            <person name="Skrede I."/>
            <person name="Drula E."/>
            <person name="Henrissat B."/>
            <person name="Morin E."/>
            <person name="Kohler A."/>
            <person name="Barry K."/>
            <person name="LaButti K."/>
            <person name="Morin E."/>
            <person name="Salamov A."/>
            <person name="Lipzen A."/>
            <person name="Mereny Z."/>
            <person name="Hegedus B."/>
            <person name="Baldrian P."/>
            <person name="Stursova M."/>
            <person name="Weitz H."/>
            <person name="Taylor A."/>
            <person name="Grigoriev I.V."/>
            <person name="Nagy L.G."/>
            <person name="Martin F."/>
            <person name="Kauserud H."/>
        </authorList>
    </citation>
    <scope>NUCLEOTIDE SEQUENCE</scope>
    <source>
        <strain evidence="1">CBHHK182m</strain>
    </source>
</reference>
<proteinExistence type="predicted"/>
<evidence type="ECO:0000313" key="2">
    <source>
        <dbReference type="Proteomes" id="UP001215598"/>
    </source>
</evidence>
<dbReference type="EMBL" id="JARKIB010000630">
    <property type="protein sequence ID" value="KAJ7696414.1"/>
    <property type="molecule type" value="Genomic_DNA"/>
</dbReference>
<dbReference type="PANTHER" id="PTHR35871">
    <property type="entry name" value="EXPRESSED PROTEIN"/>
    <property type="match status" value="1"/>
</dbReference>
<gene>
    <name evidence="1" type="ORF">B0H16DRAFT_1223355</name>
</gene>
<dbReference type="PANTHER" id="PTHR35871:SF1">
    <property type="entry name" value="CXC1-LIKE CYSTEINE CLUSTER ASSOCIATED WITH KDZ TRANSPOSASES DOMAIN-CONTAINING PROTEIN"/>
    <property type="match status" value="1"/>
</dbReference>